<sequence>MYQSCLLIIERLRELNFNYPHSRSPISR</sequence>
<name>A0A0K2VE54_LEPSM</name>
<evidence type="ECO:0000313" key="1">
    <source>
        <dbReference type="EMBL" id="CDW48457.1"/>
    </source>
</evidence>
<dbReference type="AlphaFoldDB" id="A0A0K2VE54"/>
<reference evidence="1" key="1">
    <citation type="submission" date="2014-05" db="EMBL/GenBank/DDBJ databases">
        <authorList>
            <person name="Chronopoulou M."/>
        </authorList>
    </citation>
    <scope>NUCLEOTIDE SEQUENCE</scope>
    <source>
        <tissue evidence="1">Whole organism</tissue>
    </source>
</reference>
<dbReference type="EMBL" id="HACA01031096">
    <property type="protein sequence ID" value="CDW48457.1"/>
    <property type="molecule type" value="Transcribed_RNA"/>
</dbReference>
<organism evidence="1">
    <name type="scientific">Lepeophtheirus salmonis</name>
    <name type="common">Salmon louse</name>
    <name type="synonym">Caligus salmonis</name>
    <dbReference type="NCBI Taxonomy" id="72036"/>
    <lineage>
        <taxon>Eukaryota</taxon>
        <taxon>Metazoa</taxon>
        <taxon>Ecdysozoa</taxon>
        <taxon>Arthropoda</taxon>
        <taxon>Crustacea</taxon>
        <taxon>Multicrustacea</taxon>
        <taxon>Hexanauplia</taxon>
        <taxon>Copepoda</taxon>
        <taxon>Siphonostomatoida</taxon>
        <taxon>Caligidae</taxon>
        <taxon>Lepeophtheirus</taxon>
    </lineage>
</organism>
<protein>
    <submittedName>
        <fullName evidence="1">Uncharacterized protein</fullName>
    </submittedName>
</protein>
<accession>A0A0K2VE54</accession>
<proteinExistence type="predicted"/>